<dbReference type="SUPFAM" id="SSF52091">
    <property type="entry name" value="SpoIIaa-like"/>
    <property type="match status" value="1"/>
</dbReference>
<dbReference type="PROSITE" id="PS50801">
    <property type="entry name" value="STAS"/>
    <property type="match status" value="1"/>
</dbReference>
<feature type="transmembrane region" description="Helical" evidence="5">
    <location>
        <begin position="323"/>
        <end position="343"/>
    </location>
</feature>
<feature type="transmembrane region" description="Helical" evidence="5">
    <location>
        <begin position="252"/>
        <end position="273"/>
    </location>
</feature>
<organism evidence="7 9">
    <name type="scientific">Ensifer adhaerens</name>
    <name type="common">Sinorhizobium morelense</name>
    <dbReference type="NCBI Taxonomy" id="106592"/>
    <lineage>
        <taxon>Bacteria</taxon>
        <taxon>Pseudomonadati</taxon>
        <taxon>Pseudomonadota</taxon>
        <taxon>Alphaproteobacteria</taxon>
        <taxon>Hyphomicrobiales</taxon>
        <taxon>Rhizobiaceae</taxon>
        <taxon>Sinorhizobium/Ensifer group</taxon>
        <taxon>Ensifer</taxon>
    </lineage>
</organism>
<proteinExistence type="predicted"/>
<feature type="domain" description="STAS" evidence="6">
    <location>
        <begin position="436"/>
        <end position="549"/>
    </location>
</feature>
<dbReference type="RefSeq" id="WP_034798485.1">
    <property type="nucleotide sequence ID" value="NZ_CP015881.1"/>
</dbReference>
<dbReference type="Pfam" id="PF00916">
    <property type="entry name" value="Sulfate_transp"/>
    <property type="match status" value="1"/>
</dbReference>
<feature type="transmembrane region" description="Helical" evidence="5">
    <location>
        <begin position="206"/>
        <end position="232"/>
    </location>
</feature>
<feature type="transmembrane region" description="Helical" evidence="5">
    <location>
        <begin position="97"/>
        <end position="117"/>
    </location>
</feature>
<dbReference type="GO" id="GO:0008271">
    <property type="term" value="F:secondary active sulfate transmembrane transporter activity"/>
    <property type="evidence" value="ECO:0007669"/>
    <property type="project" value="InterPro"/>
</dbReference>
<dbReference type="KEGG" id="eah:FA04_26630"/>
<feature type="transmembrane region" description="Helical" evidence="5">
    <location>
        <begin position="349"/>
        <end position="369"/>
    </location>
</feature>
<evidence type="ECO:0000313" key="10">
    <source>
        <dbReference type="Proteomes" id="UP001214094"/>
    </source>
</evidence>
<gene>
    <name evidence="7" type="ORF">NE863_26325</name>
    <name evidence="8" type="ORF">P4B07_26965</name>
</gene>
<dbReference type="InterPro" id="IPR036513">
    <property type="entry name" value="STAS_dom_sf"/>
</dbReference>
<dbReference type="PANTHER" id="PTHR11814">
    <property type="entry name" value="SULFATE TRANSPORTER"/>
    <property type="match status" value="1"/>
</dbReference>
<keyword evidence="3 5" id="KW-1133">Transmembrane helix</keyword>
<dbReference type="GeneID" id="29521373"/>
<dbReference type="Proteomes" id="UP001214094">
    <property type="component" value="Plasmid unnamedA"/>
</dbReference>
<dbReference type="EMBL" id="CP098808">
    <property type="protein sequence ID" value="USJ25978.1"/>
    <property type="molecule type" value="Genomic_DNA"/>
</dbReference>
<geneLocation type="plasmid" evidence="7 9">
    <name>pA</name>
</geneLocation>
<dbReference type="InterPro" id="IPR001902">
    <property type="entry name" value="SLC26A/SulP_fam"/>
</dbReference>
<evidence type="ECO:0000256" key="2">
    <source>
        <dbReference type="ARBA" id="ARBA00022692"/>
    </source>
</evidence>
<feature type="transmembrane region" description="Helical" evidence="5">
    <location>
        <begin position="124"/>
        <end position="147"/>
    </location>
</feature>
<geneLocation type="plasmid" evidence="8 10">
    <name>unnamedA</name>
</geneLocation>
<keyword evidence="7" id="KW-0614">Plasmid</keyword>
<evidence type="ECO:0000256" key="1">
    <source>
        <dbReference type="ARBA" id="ARBA00004141"/>
    </source>
</evidence>
<feature type="transmembrane region" description="Helical" evidence="5">
    <location>
        <begin position="70"/>
        <end position="91"/>
    </location>
</feature>
<feature type="transmembrane region" description="Helical" evidence="5">
    <location>
        <begin position="44"/>
        <end position="65"/>
    </location>
</feature>
<comment type="subcellular location">
    <subcellularLocation>
        <location evidence="1">Membrane</location>
        <topology evidence="1">Multi-pass membrane protein</topology>
    </subcellularLocation>
</comment>
<sequence length="556" mass="57783">MASHEHSLAGDGRSLSAGLRLDVIAGLTAAAVVLPKAMAYATVAGLPVSVGLYTAFVPMIIYALLGTSRVLSVSSTTTLAILAGTQLGLAVPDGDPAKLLTATATLTALTGALLFLASLLRFGFVANFISSPVLIGFKAGIGLVIVLDQVPKLLGIHITKEGFFRDILSIAGHLSETSMLTLAIAAAALVALLAMERLWPHSPAPLLAVAAGIALSWFAGLAALGVSTVGFIPQSLPSLTLPSLGLVQELLPGALGIALMSFTETIAAGRAFAAPSDPPIRANRELLATGAANFGGAFFGAMSAGGGTSQTAVVRAVGGHSQMASLVTAAAAAATMLVLAPLLGLLPQAVLAAIVIVYSVGLIKPADFLSVRKVRLMEFHWALAAFLGVLFFGTLQGIIVAIVLSFIGLARQAASAKVYVVGRKRGTDRLRPLSSAHPDDETFEGLLILRPEGRLFFGNAQQVADQAQMLVAKQKPRVVVLDMSRVFDIEYSALQMMMEGERRISEHGVTVWLAELNPDVLAYVRASGFADQLGPDRLFVNTRTALQHYLAGAAQA</sequence>
<dbReference type="PROSITE" id="PS01130">
    <property type="entry name" value="SLC26A"/>
    <property type="match status" value="1"/>
</dbReference>
<dbReference type="InterPro" id="IPR018045">
    <property type="entry name" value="S04_transporter_CS"/>
</dbReference>
<dbReference type="Proteomes" id="UP001055460">
    <property type="component" value="Plasmid pA"/>
</dbReference>
<evidence type="ECO:0000256" key="5">
    <source>
        <dbReference type="SAM" id="Phobius"/>
    </source>
</evidence>
<keyword evidence="10" id="KW-1185">Reference proteome</keyword>
<dbReference type="EMBL" id="CP121309">
    <property type="protein sequence ID" value="WFP93366.1"/>
    <property type="molecule type" value="Genomic_DNA"/>
</dbReference>
<evidence type="ECO:0000313" key="8">
    <source>
        <dbReference type="EMBL" id="WFP93366.1"/>
    </source>
</evidence>
<dbReference type="Pfam" id="PF01740">
    <property type="entry name" value="STAS"/>
    <property type="match status" value="1"/>
</dbReference>
<keyword evidence="4 5" id="KW-0472">Membrane</keyword>
<feature type="transmembrane region" description="Helical" evidence="5">
    <location>
        <begin position="381"/>
        <end position="407"/>
    </location>
</feature>
<reference evidence="8 10" key="2">
    <citation type="submission" date="2023-03" db="EMBL/GenBank/DDBJ databases">
        <title>Comparative genome and transcriptome analysis combination mining strategies for increasing vitamin B12 production of Ensifer adhaerens strain.</title>
        <authorList>
            <person name="Yongheng L."/>
        </authorList>
    </citation>
    <scope>NUCLEOTIDE SEQUENCE [LARGE SCALE GENOMIC DNA]</scope>
    <source>
        <strain evidence="8 10">Casida A-T305</strain>
        <plasmid evidence="8 10">unnamedA</plasmid>
    </source>
</reference>
<evidence type="ECO:0000256" key="4">
    <source>
        <dbReference type="ARBA" id="ARBA00023136"/>
    </source>
</evidence>
<reference evidence="7" key="1">
    <citation type="submission" date="2022-06" db="EMBL/GenBank/DDBJ databases">
        <title>Physiological and biochemical characterization and genomic elucidation of a strain of the genus Ensifer adhaerens M8 that combines arsenic oxidation and chromium reduction.</title>
        <authorList>
            <person name="Li X."/>
            <person name="Yu c."/>
        </authorList>
    </citation>
    <scope>NUCLEOTIDE SEQUENCE</scope>
    <source>
        <strain evidence="7">M8</strain>
        <plasmid evidence="7">pA</plasmid>
    </source>
</reference>
<evidence type="ECO:0000313" key="7">
    <source>
        <dbReference type="EMBL" id="USJ25978.1"/>
    </source>
</evidence>
<dbReference type="InterPro" id="IPR011547">
    <property type="entry name" value="SLC26A/SulP_dom"/>
</dbReference>
<evidence type="ECO:0000313" key="9">
    <source>
        <dbReference type="Proteomes" id="UP001055460"/>
    </source>
</evidence>
<feature type="transmembrane region" description="Helical" evidence="5">
    <location>
        <begin position="167"/>
        <end position="194"/>
    </location>
</feature>
<evidence type="ECO:0000256" key="3">
    <source>
        <dbReference type="ARBA" id="ARBA00022989"/>
    </source>
</evidence>
<dbReference type="AlphaFoldDB" id="A0A9Q8YBK1"/>
<dbReference type="CDD" id="cd07042">
    <property type="entry name" value="STAS_SulP_like_sulfate_transporter"/>
    <property type="match status" value="1"/>
</dbReference>
<accession>A0A9Q8YBK1</accession>
<evidence type="ECO:0000259" key="6">
    <source>
        <dbReference type="PROSITE" id="PS50801"/>
    </source>
</evidence>
<dbReference type="InterPro" id="IPR002645">
    <property type="entry name" value="STAS_dom"/>
</dbReference>
<dbReference type="Gene3D" id="3.30.750.24">
    <property type="entry name" value="STAS domain"/>
    <property type="match status" value="1"/>
</dbReference>
<protein>
    <submittedName>
        <fullName evidence="7">SulP family inorganic anion transporter</fullName>
    </submittedName>
</protein>
<name>A0A9Q8YBK1_ENSAD</name>
<dbReference type="GO" id="GO:0016020">
    <property type="term" value="C:membrane"/>
    <property type="evidence" value="ECO:0007669"/>
    <property type="project" value="UniProtKB-SubCell"/>
</dbReference>
<keyword evidence="2 5" id="KW-0812">Transmembrane</keyword>